<dbReference type="EMBL" id="JAAQOM010000009">
    <property type="protein sequence ID" value="NIA55041.1"/>
    <property type="molecule type" value="Genomic_DNA"/>
</dbReference>
<name>A0ABX0PCG5_9BURK</name>
<comment type="caution">
    <text evidence="1">The sequence shown here is derived from an EMBL/GenBank/DDBJ whole genome shotgun (WGS) entry which is preliminary data.</text>
</comment>
<accession>A0ABX0PCG5</accession>
<protein>
    <submittedName>
        <fullName evidence="1">Uncharacterized protein</fullName>
    </submittedName>
</protein>
<dbReference type="RefSeq" id="WP_166860072.1">
    <property type="nucleotide sequence ID" value="NZ_JAAQOM010000009.1"/>
</dbReference>
<sequence>MSGHRHAALALYPLGAADRELILAALPDADQARLRGYLAELAELGFDGTAPGPSAAPAFPSFRVRRGPVSAHDQLRAAPAAAIAALLADEPAGLVAQLLAVDTWPWHAELLALLEPARRTQVQRALDARRAEGPAPACAAVLIEALGPRVAAHDAAAPRSKVVQLFARARAWTR</sequence>
<gene>
    <name evidence="1" type="ORF">HAV22_15500</name>
</gene>
<proteinExistence type="predicted"/>
<evidence type="ECO:0000313" key="2">
    <source>
        <dbReference type="Proteomes" id="UP000716322"/>
    </source>
</evidence>
<organism evidence="1 2">
    <name type="scientific">Telluria antibiotica</name>
    <dbReference type="NCBI Taxonomy" id="2717319"/>
    <lineage>
        <taxon>Bacteria</taxon>
        <taxon>Pseudomonadati</taxon>
        <taxon>Pseudomonadota</taxon>
        <taxon>Betaproteobacteria</taxon>
        <taxon>Burkholderiales</taxon>
        <taxon>Oxalobacteraceae</taxon>
        <taxon>Telluria group</taxon>
        <taxon>Telluria</taxon>
    </lineage>
</organism>
<evidence type="ECO:0000313" key="1">
    <source>
        <dbReference type="EMBL" id="NIA55041.1"/>
    </source>
</evidence>
<keyword evidence="2" id="KW-1185">Reference proteome</keyword>
<dbReference type="Proteomes" id="UP000716322">
    <property type="component" value="Unassembled WGS sequence"/>
</dbReference>
<reference evidence="1 2" key="1">
    <citation type="submission" date="2020-03" db="EMBL/GenBank/DDBJ databases">
        <title>Genome sequence of strain Massilia sp. TW-1.</title>
        <authorList>
            <person name="Chaudhary D.K."/>
        </authorList>
    </citation>
    <scope>NUCLEOTIDE SEQUENCE [LARGE SCALE GENOMIC DNA]</scope>
    <source>
        <strain evidence="1 2">TW-1</strain>
    </source>
</reference>